<dbReference type="STRING" id="1003.SAMN04488541_100134"/>
<dbReference type="InterPro" id="IPR039426">
    <property type="entry name" value="TonB-dep_rcpt-like"/>
</dbReference>
<dbReference type="NCBIfam" id="TIGR04057">
    <property type="entry name" value="SusC_RagA_signa"/>
    <property type="match status" value="1"/>
</dbReference>
<keyword evidence="4 8" id="KW-0812">Transmembrane</keyword>
<evidence type="ECO:0000256" key="6">
    <source>
        <dbReference type="ARBA" id="ARBA00023136"/>
    </source>
</evidence>
<proteinExistence type="inferred from homology"/>
<dbReference type="GO" id="GO:0004553">
    <property type="term" value="F:hydrolase activity, hydrolyzing O-glycosyl compounds"/>
    <property type="evidence" value="ECO:0007669"/>
    <property type="project" value="InterPro"/>
</dbReference>
<dbReference type="EMBL" id="FONY01000001">
    <property type="protein sequence ID" value="SFE39124.1"/>
    <property type="molecule type" value="Genomic_DNA"/>
</dbReference>
<evidence type="ECO:0000256" key="9">
    <source>
        <dbReference type="SAM" id="SignalP"/>
    </source>
</evidence>
<keyword evidence="6 8" id="KW-0472">Membrane</keyword>
<organism evidence="11 12">
    <name type="scientific">Thermoflexibacter ruber</name>
    <dbReference type="NCBI Taxonomy" id="1003"/>
    <lineage>
        <taxon>Bacteria</taxon>
        <taxon>Pseudomonadati</taxon>
        <taxon>Bacteroidota</taxon>
        <taxon>Cytophagia</taxon>
        <taxon>Cytophagales</taxon>
        <taxon>Thermoflexibacteraceae</taxon>
        <taxon>Thermoflexibacter</taxon>
    </lineage>
</organism>
<dbReference type="GO" id="GO:0015344">
    <property type="term" value="F:siderophore uptake transmembrane transporter activity"/>
    <property type="evidence" value="ECO:0007669"/>
    <property type="project" value="TreeGrafter"/>
</dbReference>
<name>A0A1I2A4T3_9BACT</name>
<evidence type="ECO:0000256" key="5">
    <source>
        <dbReference type="ARBA" id="ARBA00022729"/>
    </source>
</evidence>
<dbReference type="InterPro" id="IPR023997">
    <property type="entry name" value="TonB-dep_OMP_SusC/RagA_CS"/>
</dbReference>
<dbReference type="Proteomes" id="UP000199513">
    <property type="component" value="Unassembled WGS sequence"/>
</dbReference>
<dbReference type="GO" id="GO:0000272">
    <property type="term" value="P:polysaccharide catabolic process"/>
    <property type="evidence" value="ECO:0007669"/>
    <property type="project" value="InterPro"/>
</dbReference>
<evidence type="ECO:0000256" key="1">
    <source>
        <dbReference type="ARBA" id="ARBA00004571"/>
    </source>
</evidence>
<keyword evidence="7 8" id="KW-0998">Cell outer membrane</keyword>
<dbReference type="SUPFAM" id="SSF49464">
    <property type="entry name" value="Carboxypeptidase regulatory domain-like"/>
    <property type="match status" value="1"/>
</dbReference>
<dbReference type="Gene3D" id="2.170.130.10">
    <property type="entry name" value="TonB-dependent receptor, plug domain"/>
    <property type="match status" value="1"/>
</dbReference>
<dbReference type="PROSITE" id="PS00448">
    <property type="entry name" value="CLOS_CELLULOSOME_RPT"/>
    <property type="match status" value="1"/>
</dbReference>
<keyword evidence="5 9" id="KW-0732">Signal</keyword>
<dbReference type="InterPro" id="IPR002105">
    <property type="entry name" value="Dockerin_1_rpt"/>
</dbReference>
<evidence type="ECO:0000256" key="8">
    <source>
        <dbReference type="PROSITE-ProRule" id="PRU01360"/>
    </source>
</evidence>
<evidence type="ECO:0000313" key="12">
    <source>
        <dbReference type="Proteomes" id="UP000199513"/>
    </source>
</evidence>
<feature type="signal peptide" evidence="9">
    <location>
        <begin position="1"/>
        <end position="27"/>
    </location>
</feature>
<comment type="subcellular location">
    <subcellularLocation>
        <location evidence="1 8">Cell outer membrane</location>
        <topology evidence="1 8">Multi-pass membrane protein</topology>
    </subcellularLocation>
</comment>
<feature type="chain" id="PRO_5011600660" evidence="9">
    <location>
        <begin position="28"/>
        <end position="1065"/>
    </location>
</feature>
<reference evidence="12" key="1">
    <citation type="submission" date="2016-10" db="EMBL/GenBank/DDBJ databases">
        <authorList>
            <person name="Varghese N."/>
            <person name="Submissions S."/>
        </authorList>
    </citation>
    <scope>NUCLEOTIDE SEQUENCE [LARGE SCALE GENOMIC DNA]</scope>
    <source>
        <strain>GEY</strain>
        <strain evidence="12">DSM 9560</strain>
    </source>
</reference>
<protein>
    <submittedName>
        <fullName evidence="11">TonB-linked outer membrane protein, SusC/RagA family</fullName>
    </submittedName>
</protein>
<dbReference type="InterPro" id="IPR018247">
    <property type="entry name" value="EF_Hand_1_Ca_BS"/>
</dbReference>
<accession>A0A1I2A4T3</accession>
<gene>
    <name evidence="11" type="ORF">SAMN04488541_100134</name>
</gene>
<evidence type="ECO:0000313" key="11">
    <source>
        <dbReference type="EMBL" id="SFE39124.1"/>
    </source>
</evidence>
<dbReference type="FunFam" id="2.170.130.10:FF:000003">
    <property type="entry name" value="SusC/RagA family TonB-linked outer membrane protein"/>
    <property type="match status" value="1"/>
</dbReference>
<dbReference type="NCBIfam" id="TIGR04056">
    <property type="entry name" value="OMP_RagA_SusC"/>
    <property type="match status" value="1"/>
</dbReference>
<dbReference type="InterPro" id="IPR037066">
    <property type="entry name" value="Plug_dom_sf"/>
</dbReference>
<dbReference type="PROSITE" id="PS00018">
    <property type="entry name" value="EF_HAND_1"/>
    <property type="match status" value="1"/>
</dbReference>
<dbReference type="PROSITE" id="PS52016">
    <property type="entry name" value="TONB_DEPENDENT_REC_3"/>
    <property type="match status" value="1"/>
</dbReference>
<dbReference type="InterPro" id="IPR036942">
    <property type="entry name" value="Beta-barrel_TonB_sf"/>
</dbReference>
<dbReference type="GO" id="GO:0044718">
    <property type="term" value="P:siderophore transmembrane transport"/>
    <property type="evidence" value="ECO:0007669"/>
    <property type="project" value="TreeGrafter"/>
</dbReference>
<keyword evidence="12" id="KW-1185">Reference proteome</keyword>
<dbReference type="Pfam" id="PF07715">
    <property type="entry name" value="Plug"/>
    <property type="match status" value="1"/>
</dbReference>
<dbReference type="Pfam" id="PF13715">
    <property type="entry name" value="CarbopepD_reg_2"/>
    <property type="match status" value="1"/>
</dbReference>
<feature type="domain" description="TonB-dependent receptor plug" evidence="10">
    <location>
        <begin position="122"/>
        <end position="229"/>
    </location>
</feature>
<evidence type="ECO:0000256" key="4">
    <source>
        <dbReference type="ARBA" id="ARBA00022692"/>
    </source>
</evidence>
<evidence type="ECO:0000256" key="7">
    <source>
        <dbReference type="ARBA" id="ARBA00023237"/>
    </source>
</evidence>
<dbReference type="SUPFAM" id="SSF56935">
    <property type="entry name" value="Porins"/>
    <property type="match status" value="1"/>
</dbReference>
<comment type="similarity">
    <text evidence="8">Belongs to the TonB-dependent receptor family.</text>
</comment>
<evidence type="ECO:0000259" key="10">
    <source>
        <dbReference type="Pfam" id="PF07715"/>
    </source>
</evidence>
<dbReference type="InterPro" id="IPR023996">
    <property type="entry name" value="TonB-dep_OMP_SusC/RagA"/>
</dbReference>
<dbReference type="GO" id="GO:0009279">
    <property type="term" value="C:cell outer membrane"/>
    <property type="evidence" value="ECO:0007669"/>
    <property type="project" value="UniProtKB-SubCell"/>
</dbReference>
<dbReference type="InterPro" id="IPR008969">
    <property type="entry name" value="CarboxyPept-like_regulatory"/>
</dbReference>
<dbReference type="Gene3D" id="2.60.40.1120">
    <property type="entry name" value="Carboxypeptidase-like, regulatory domain"/>
    <property type="match status" value="1"/>
</dbReference>
<evidence type="ECO:0000256" key="2">
    <source>
        <dbReference type="ARBA" id="ARBA00022448"/>
    </source>
</evidence>
<dbReference type="InterPro" id="IPR012910">
    <property type="entry name" value="Plug_dom"/>
</dbReference>
<dbReference type="PANTHER" id="PTHR30069:SF29">
    <property type="entry name" value="HEMOGLOBIN AND HEMOGLOBIN-HAPTOGLOBIN-BINDING PROTEIN 1-RELATED"/>
    <property type="match status" value="1"/>
</dbReference>
<evidence type="ECO:0000256" key="3">
    <source>
        <dbReference type="ARBA" id="ARBA00022452"/>
    </source>
</evidence>
<dbReference type="PANTHER" id="PTHR30069">
    <property type="entry name" value="TONB-DEPENDENT OUTER MEMBRANE RECEPTOR"/>
    <property type="match status" value="1"/>
</dbReference>
<dbReference type="Gene3D" id="2.40.170.20">
    <property type="entry name" value="TonB-dependent receptor, beta-barrel domain"/>
    <property type="match status" value="1"/>
</dbReference>
<dbReference type="RefSeq" id="WP_091538511.1">
    <property type="nucleotide sequence ID" value="NZ_FONY01000001.1"/>
</dbReference>
<dbReference type="AlphaFoldDB" id="A0A1I2A4T3"/>
<sequence>MKNNKSSTGSFVPILLFFLLCSSFAFAQKKVSGKVTDAEGGAALPGVTVVVKGTQTGTSTDVDGNYAISLPDGGSDILIFSFVGYQTQEITVGNQTTINVSLATASSFLDEVVVVAYGEQKKVTVTGAVAAVQGEKIIQSPAVDLSNSLAGRLPGLVVIQTSGEPGQDGARVSIRGTNTLGNSSPLIVIDGIPDRDGGLGRLNPRDIESISVLKDASAAIYGARAANGAIIVTTKRGKTGKPTVVYDFNQGWSQPTTIPKMASAFEYANIMNELPIYNTIPVNEWGAAWASIQQTGTYQSPTPGIRALSANYSPEAVRKHADGSDPWRYPNTDWFRDAFKTWAPQSRHNLQLSGGTENVRYMASLGYVFQDAIYKNSATKYQQYNFRLNVDSKVNEYINANLGIMVRREDRRYPTESAGAIFRMLMRGRPTEPEVWPNGLPGPDIENGQNPYVITTNATGYQQNPRDFVQANGGVTITNPWIKGLKLNLSGSVDKTADNNKIWQTPWMLYSWDKITFEADGVTPKLVGSIRSTFTDPRLRQSNGNILNTNMTGILTYDTKLGDNHNLSVLAGVTKETFRGDFFYAYRRNYISPAIDQLFAGGALLQDNSGSAYNRARLGYYGRVQYNYKDKYLAEYVWRYDGSYIFPQSGRFGFFPGVLLGWNMTSEEWFKVPGIDYLKLRASYGQMGNDQVVFNGQLQEYAFLSTYTFGQYPINNELATTLREVILANPNFTWERANNYNVGLDGTLFGNRIDFTFEYFYNRRSQILIQQTGSTPASSGISSLLPPVNAGIVDNRGFEFNVGYNGKALEDLQFRVGVNGGFARNKVVFMDEVPGAPDWQRQEGKPIGAFLVYQSDGVFRDQAEIDANRIDYSAVTSRLLPGDMKFVDYNGDGKINADDMVRLNKNITPTFNFGATVDIRYKGFDLNMLFQGATGAALRIQTESGDIGNFLNYFYVNRWSIDNPNGQHPRLASRGDTYFTGGNFGNNTYYLFSKNYLRLKNIELGYSLPRAVVDKVHLSNVRFFVNGLNVFTIAKNKIFDPEAEASGGVSYPLSRIINTGLTVTF</sequence>
<keyword evidence="2 8" id="KW-0813">Transport</keyword>
<dbReference type="OrthoDB" id="9768177at2"/>
<keyword evidence="3 8" id="KW-1134">Transmembrane beta strand</keyword>